<dbReference type="GO" id="GO:0006355">
    <property type="term" value="P:regulation of DNA-templated transcription"/>
    <property type="evidence" value="ECO:0007669"/>
    <property type="project" value="InterPro"/>
</dbReference>
<sequence>MENYLKISELAKLMKVSVHQLRYFEKKGYFHLLILTITVTECMESMKYMSFHKYYS</sequence>
<organism evidence="2 3">
    <name type="scientific">Clostridium argentinense CDC 2741</name>
    <dbReference type="NCBI Taxonomy" id="1418104"/>
    <lineage>
        <taxon>Bacteria</taxon>
        <taxon>Bacillati</taxon>
        <taxon>Bacillota</taxon>
        <taxon>Clostridia</taxon>
        <taxon>Eubacteriales</taxon>
        <taxon>Clostridiaceae</taxon>
        <taxon>Clostridium</taxon>
    </lineage>
</organism>
<dbReference type="SUPFAM" id="SSF46955">
    <property type="entry name" value="Putative DNA-binding domain"/>
    <property type="match status" value="1"/>
</dbReference>
<accession>A0A0C1RCS2</accession>
<dbReference type="InterPro" id="IPR009061">
    <property type="entry name" value="DNA-bd_dom_put_sf"/>
</dbReference>
<dbReference type="RefSeq" id="WP_145953056.1">
    <property type="nucleotide sequence ID" value="NZ_AYSO01000012.1"/>
</dbReference>
<protein>
    <submittedName>
        <fullName evidence="2">MerR HTH regulatory family protein</fullName>
    </submittedName>
</protein>
<dbReference type="Proteomes" id="UP000031366">
    <property type="component" value="Unassembled WGS sequence"/>
</dbReference>
<dbReference type="AlphaFoldDB" id="A0A0C1RCS2"/>
<comment type="caution">
    <text evidence="2">The sequence shown here is derived from an EMBL/GenBank/DDBJ whole genome shotgun (WGS) entry which is preliminary data.</text>
</comment>
<dbReference type="OrthoDB" id="9773308at2"/>
<evidence type="ECO:0000313" key="2">
    <source>
        <dbReference type="EMBL" id="KIE48166.1"/>
    </source>
</evidence>
<name>A0A0C1RCS2_9CLOT</name>
<dbReference type="GO" id="GO:0003677">
    <property type="term" value="F:DNA binding"/>
    <property type="evidence" value="ECO:0007669"/>
    <property type="project" value="InterPro"/>
</dbReference>
<evidence type="ECO:0000313" key="3">
    <source>
        <dbReference type="Proteomes" id="UP000031366"/>
    </source>
</evidence>
<gene>
    <name evidence="2" type="ORF">U732_3932</name>
</gene>
<dbReference type="Gene3D" id="1.10.1660.10">
    <property type="match status" value="1"/>
</dbReference>
<keyword evidence="3" id="KW-1185">Reference proteome</keyword>
<dbReference type="InterPro" id="IPR000551">
    <property type="entry name" value="MerR-type_HTH_dom"/>
</dbReference>
<proteinExistence type="predicted"/>
<reference evidence="2 3" key="1">
    <citation type="journal article" date="2015" name="Infect. Genet. Evol.">
        <title>Genomic sequences of six botulinum neurotoxin-producing strains representing three clostridial species illustrate the mobility and diversity of botulinum neurotoxin genes.</title>
        <authorList>
            <person name="Smith T.J."/>
            <person name="Hill K.K."/>
            <person name="Xie G."/>
            <person name="Foley B.T."/>
            <person name="Williamson C.H."/>
            <person name="Foster J.T."/>
            <person name="Johnson S.L."/>
            <person name="Chertkov O."/>
            <person name="Teshima H."/>
            <person name="Gibbons H.S."/>
            <person name="Johnsky L.A."/>
            <person name="Karavis M.A."/>
            <person name="Smith L.A."/>
        </authorList>
    </citation>
    <scope>NUCLEOTIDE SEQUENCE [LARGE SCALE GENOMIC DNA]</scope>
    <source>
        <strain evidence="2 3">CDC 2741</strain>
    </source>
</reference>
<feature type="domain" description="HTH merR-type" evidence="1">
    <location>
        <begin position="6"/>
        <end position="29"/>
    </location>
</feature>
<dbReference type="Pfam" id="PF13411">
    <property type="entry name" value="MerR_1"/>
    <property type="match status" value="1"/>
</dbReference>
<dbReference type="EMBL" id="AYSO01000012">
    <property type="protein sequence ID" value="KIE48166.1"/>
    <property type="molecule type" value="Genomic_DNA"/>
</dbReference>
<evidence type="ECO:0000259" key="1">
    <source>
        <dbReference type="Pfam" id="PF13411"/>
    </source>
</evidence>